<organism evidence="1 2">
    <name type="scientific">Pseudomonas iridis</name>
    <dbReference type="NCBI Taxonomy" id="2710587"/>
    <lineage>
        <taxon>Bacteria</taxon>
        <taxon>Pseudomonadati</taxon>
        <taxon>Pseudomonadota</taxon>
        <taxon>Gammaproteobacteria</taxon>
        <taxon>Pseudomonadales</taxon>
        <taxon>Pseudomonadaceae</taxon>
        <taxon>Pseudomonas</taxon>
    </lineage>
</organism>
<reference evidence="1 2" key="1">
    <citation type="submission" date="2024-10" db="EMBL/GenBank/DDBJ databases">
        <title>The Natural Products Discovery Center: Release of the First 8490 Sequenced Strains for Exploring Actinobacteria Biosynthetic Diversity.</title>
        <authorList>
            <person name="Kalkreuter E."/>
            <person name="Kautsar S.A."/>
            <person name="Yang D."/>
            <person name="Bader C.D."/>
            <person name="Teijaro C.N."/>
            <person name="Fluegel L."/>
            <person name="Davis C.M."/>
            <person name="Simpson J.R."/>
            <person name="Lauterbach L."/>
            <person name="Steele A.D."/>
            <person name="Gui C."/>
            <person name="Meng S."/>
            <person name="Li G."/>
            <person name="Viehrig K."/>
            <person name="Ye F."/>
            <person name="Su P."/>
            <person name="Kiefer A.F."/>
            <person name="Nichols A."/>
            <person name="Cepeda A.J."/>
            <person name="Yan W."/>
            <person name="Fan B."/>
            <person name="Jiang Y."/>
            <person name="Adhikari A."/>
            <person name="Zheng C.-J."/>
            <person name="Schuster L."/>
            <person name="Cowan T.M."/>
            <person name="Smanski M.J."/>
            <person name="Chevrette M.G."/>
            <person name="De Carvalho L.P.S."/>
            <person name="Shen B."/>
        </authorList>
    </citation>
    <scope>NUCLEOTIDE SEQUENCE [LARGE SCALE GENOMIC DNA]</scope>
    <source>
        <strain evidence="1 2">NPDC087689</strain>
    </source>
</reference>
<sequence length="225" mass="23201">MSDSKTGVGLSGCKKTGEGACNDQYTDVEKGSAKLDSLLDSFALNDAEKDVLERFQKINHDDERLAQSAWLQPFWGESGVAGGVLTGGAAALAAAERATAARAVAEASGGAKDVVPNPGKTAVYSSTAEDGTVQYVGITDNLEARSAAHLSQKGIEIDAIPGLQNISRSDARSVEQVLIEYNGLGKDGGSLINKINSISTANPIYAESLARGAALLKAVGCPGFK</sequence>
<dbReference type="Proteomes" id="UP001617296">
    <property type="component" value="Unassembled WGS sequence"/>
</dbReference>
<protein>
    <submittedName>
        <fullName evidence="1">GIY-YIG nuclease family protein</fullName>
    </submittedName>
</protein>
<name>A0ABW8DD94_9PSED</name>
<accession>A0ABW8DD94</accession>
<evidence type="ECO:0000313" key="1">
    <source>
        <dbReference type="EMBL" id="MFJ2285196.1"/>
    </source>
</evidence>
<keyword evidence="2" id="KW-1185">Reference proteome</keyword>
<dbReference type="CDD" id="cd00719">
    <property type="entry name" value="GIY-YIG_SF"/>
    <property type="match status" value="1"/>
</dbReference>
<dbReference type="RefSeq" id="WP_401230259.1">
    <property type="nucleotide sequence ID" value="NZ_JBIUVY010000002.1"/>
</dbReference>
<dbReference type="EMBL" id="JBIUVY010000002">
    <property type="protein sequence ID" value="MFJ2285196.1"/>
    <property type="molecule type" value="Genomic_DNA"/>
</dbReference>
<gene>
    <name evidence="1" type="ORF">ACIOUF_02315</name>
</gene>
<evidence type="ECO:0000313" key="2">
    <source>
        <dbReference type="Proteomes" id="UP001617296"/>
    </source>
</evidence>
<proteinExistence type="predicted"/>
<comment type="caution">
    <text evidence="1">The sequence shown here is derived from an EMBL/GenBank/DDBJ whole genome shotgun (WGS) entry which is preliminary data.</text>
</comment>